<comment type="caution">
    <text evidence="7">The sequence shown here is derived from an EMBL/GenBank/DDBJ whole genome shotgun (WGS) entry which is preliminary data.</text>
</comment>
<protein>
    <submittedName>
        <fullName evidence="7">Sugar kinase</fullName>
    </submittedName>
</protein>
<dbReference type="InterPro" id="IPR011611">
    <property type="entry name" value="PfkB_dom"/>
</dbReference>
<keyword evidence="3" id="KW-0547">Nucleotide-binding</keyword>
<feature type="domain" description="Carbohydrate kinase PfkB" evidence="6">
    <location>
        <begin position="2"/>
        <end position="300"/>
    </location>
</feature>
<dbReference type="PANTHER" id="PTHR43085">
    <property type="entry name" value="HEXOKINASE FAMILY MEMBER"/>
    <property type="match status" value="1"/>
</dbReference>
<dbReference type="RefSeq" id="WP_301241369.1">
    <property type="nucleotide sequence ID" value="NZ_JAROCC010000001.1"/>
</dbReference>
<keyword evidence="4 7" id="KW-0418">Kinase</keyword>
<dbReference type="PROSITE" id="PS00584">
    <property type="entry name" value="PFKB_KINASES_2"/>
    <property type="match status" value="1"/>
</dbReference>
<gene>
    <name evidence="7" type="ORF">P5G49_00160</name>
</gene>
<dbReference type="GO" id="GO:0016301">
    <property type="term" value="F:kinase activity"/>
    <property type="evidence" value="ECO:0007669"/>
    <property type="project" value="UniProtKB-KW"/>
</dbReference>
<evidence type="ECO:0000256" key="3">
    <source>
        <dbReference type="ARBA" id="ARBA00022741"/>
    </source>
</evidence>
<reference evidence="7" key="1">
    <citation type="submission" date="2023-03" db="EMBL/GenBank/DDBJ databases">
        <title>MT1 and MT2 Draft Genomes of Novel Species.</title>
        <authorList>
            <person name="Venkateswaran K."/>
        </authorList>
    </citation>
    <scope>NUCLEOTIDE SEQUENCE</scope>
    <source>
        <strain evidence="7">F6_3S_P_2</strain>
    </source>
</reference>
<dbReference type="Proteomes" id="UP001175097">
    <property type="component" value="Unassembled WGS sequence"/>
</dbReference>
<evidence type="ECO:0000256" key="4">
    <source>
        <dbReference type="ARBA" id="ARBA00022777"/>
    </source>
</evidence>
<sequence length="316" mass="34694">MDVVTFGEMMAVFNPDRIGPINSIYTFHKSVGGAEGNVAIGLSRLGNKAGFFSRVGNDPFGKNIISLLRAEGVDTSRLITDEDFPTGLYFKEKRNSNLMNIYYYRNNSAASRMNVDDLDIEYIANAKWLHITGITPLLSENCRELVLKSIEIAKESNVKISFDPNIRTKLMDDKGYAFDIFTQIASASDLIMPGISEGKFLTGEEEPEKIANKLLELGAEKVAIKLGEQGAYFKNTMEEGTVPGIEIREVIDSVGAGDAFAAGVLSGLLDNFTLKEAVIQGNQLGALAVMCEGDIEGLPTKQELEIFKHDKDDVFR</sequence>
<evidence type="ECO:0000256" key="1">
    <source>
        <dbReference type="ARBA" id="ARBA00010688"/>
    </source>
</evidence>
<dbReference type="InterPro" id="IPR050306">
    <property type="entry name" value="PfkB_Carbo_kinase"/>
</dbReference>
<evidence type="ECO:0000313" key="8">
    <source>
        <dbReference type="Proteomes" id="UP001175097"/>
    </source>
</evidence>
<dbReference type="Gene3D" id="3.40.1190.20">
    <property type="match status" value="1"/>
</dbReference>
<accession>A0ABT8JL60</accession>
<dbReference type="EMBL" id="JAROCC010000001">
    <property type="protein sequence ID" value="MDN4605888.1"/>
    <property type="molecule type" value="Genomic_DNA"/>
</dbReference>
<keyword evidence="5" id="KW-0067">ATP-binding</keyword>
<keyword evidence="2" id="KW-0808">Transferase</keyword>
<dbReference type="PANTHER" id="PTHR43085:SF1">
    <property type="entry name" value="PSEUDOURIDINE KINASE-RELATED"/>
    <property type="match status" value="1"/>
</dbReference>
<keyword evidence="8" id="KW-1185">Reference proteome</keyword>
<evidence type="ECO:0000259" key="6">
    <source>
        <dbReference type="Pfam" id="PF00294"/>
    </source>
</evidence>
<evidence type="ECO:0000256" key="5">
    <source>
        <dbReference type="ARBA" id="ARBA00022840"/>
    </source>
</evidence>
<dbReference type="Pfam" id="PF00294">
    <property type="entry name" value="PfkB"/>
    <property type="match status" value="1"/>
</dbReference>
<evidence type="ECO:0000256" key="2">
    <source>
        <dbReference type="ARBA" id="ARBA00022679"/>
    </source>
</evidence>
<evidence type="ECO:0000313" key="7">
    <source>
        <dbReference type="EMBL" id="MDN4605888.1"/>
    </source>
</evidence>
<organism evidence="7 8">
    <name type="scientific">Sporosarcina highlanderae</name>
    <dbReference type="NCBI Taxonomy" id="3035916"/>
    <lineage>
        <taxon>Bacteria</taxon>
        <taxon>Bacillati</taxon>
        <taxon>Bacillota</taxon>
        <taxon>Bacilli</taxon>
        <taxon>Bacillales</taxon>
        <taxon>Caryophanaceae</taxon>
        <taxon>Sporosarcina</taxon>
    </lineage>
</organism>
<dbReference type="CDD" id="cd01166">
    <property type="entry name" value="KdgK"/>
    <property type="match status" value="1"/>
</dbReference>
<dbReference type="SUPFAM" id="SSF53613">
    <property type="entry name" value="Ribokinase-like"/>
    <property type="match status" value="1"/>
</dbReference>
<proteinExistence type="inferred from homology"/>
<dbReference type="InterPro" id="IPR002173">
    <property type="entry name" value="Carboh/pur_kinase_PfkB_CS"/>
</dbReference>
<dbReference type="InterPro" id="IPR029056">
    <property type="entry name" value="Ribokinase-like"/>
</dbReference>
<name>A0ABT8JL60_9BACL</name>
<comment type="similarity">
    <text evidence="1">Belongs to the carbohydrate kinase PfkB family.</text>
</comment>